<sequence length="91" mass="10436">MSGMNMKIDKFTGTNSFSLWQIKMKALLKQQGLWAPLSGKKVEPITTEMEVTEEEAYSTILLCLADEIIIEIQQMLHLQRFARKIWTSCGI</sequence>
<keyword evidence="2" id="KW-1185">Reference proteome</keyword>
<accession>A0A0D3E7P4</accession>
<dbReference type="Proteomes" id="UP000032141">
    <property type="component" value="Chromosome C9"/>
</dbReference>
<proteinExistence type="predicted"/>
<dbReference type="Gramene" id="Bo9g073090.1">
    <property type="protein sequence ID" value="Bo9g073090.1"/>
    <property type="gene ID" value="Bo9g073090"/>
</dbReference>
<name>A0A0D3E7P4_BRAOL</name>
<reference evidence="1 2" key="1">
    <citation type="journal article" date="2014" name="Genome Biol.">
        <title>Transcriptome and methylome profiling reveals relics of genome dominance in the mesopolyploid Brassica oleracea.</title>
        <authorList>
            <person name="Parkin I.A."/>
            <person name="Koh C."/>
            <person name="Tang H."/>
            <person name="Robinson S.J."/>
            <person name="Kagale S."/>
            <person name="Clarke W.E."/>
            <person name="Town C.D."/>
            <person name="Nixon J."/>
            <person name="Krishnakumar V."/>
            <person name="Bidwell S.L."/>
            <person name="Denoeud F."/>
            <person name="Belcram H."/>
            <person name="Links M.G."/>
            <person name="Just J."/>
            <person name="Clarke C."/>
            <person name="Bender T."/>
            <person name="Huebert T."/>
            <person name="Mason A.S."/>
            <person name="Pires J.C."/>
            <person name="Barker G."/>
            <person name="Moore J."/>
            <person name="Walley P.G."/>
            <person name="Manoli S."/>
            <person name="Batley J."/>
            <person name="Edwards D."/>
            <person name="Nelson M.N."/>
            <person name="Wang X."/>
            <person name="Paterson A.H."/>
            <person name="King G."/>
            <person name="Bancroft I."/>
            <person name="Chalhoub B."/>
            <person name="Sharpe A.G."/>
        </authorList>
    </citation>
    <scope>NUCLEOTIDE SEQUENCE</scope>
    <source>
        <strain evidence="1 2">cv. TO1000</strain>
    </source>
</reference>
<evidence type="ECO:0000313" key="2">
    <source>
        <dbReference type="Proteomes" id="UP000032141"/>
    </source>
</evidence>
<organism evidence="1 2">
    <name type="scientific">Brassica oleracea var. oleracea</name>
    <dbReference type="NCBI Taxonomy" id="109376"/>
    <lineage>
        <taxon>Eukaryota</taxon>
        <taxon>Viridiplantae</taxon>
        <taxon>Streptophyta</taxon>
        <taxon>Embryophyta</taxon>
        <taxon>Tracheophyta</taxon>
        <taxon>Spermatophyta</taxon>
        <taxon>Magnoliopsida</taxon>
        <taxon>eudicotyledons</taxon>
        <taxon>Gunneridae</taxon>
        <taxon>Pentapetalae</taxon>
        <taxon>rosids</taxon>
        <taxon>malvids</taxon>
        <taxon>Brassicales</taxon>
        <taxon>Brassicaceae</taxon>
        <taxon>Brassiceae</taxon>
        <taxon>Brassica</taxon>
    </lineage>
</organism>
<evidence type="ECO:0000313" key="1">
    <source>
        <dbReference type="EnsemblPlants" id="Bo9g073090.1"/>
    </source>
</evidence>
<dbReference type="HOGENOM" id="CLU_191739_0_0_1"/>
<reference evidence="1" key="2">
    <citation type="submission" date="2015-03" db="UniProtKB">
        <authorList>
            <consortium name="EnsemblPlants"/>
        </authorList>
    </citation>
    <scope>IDENTIFICATION</scope>
</reference>
<evidence type="ECO:0008006" key="3">
    <source>
        <dbReference type="Google" id="ProtNLM"/>
    </source>
</evidence>
<protein>
    <recommendedName>
        <fullName evidence="3">DUF4219 domain-containing protein</fullName>
    </recommendedName>
</protein>
<dbReference type="EnsemblPlants" id="Bo9g073090.1">
    <property type="protein sequence ID" value="Bo9g073090.1"/>
    <property type="gene ID" value="Bo9g073090"/>
</dbReference>
<dbReference type="AlphaFoldDB" id="A0A0D3E7P4"/>
<dbReference type="OMA" id="YEMIELM"/>
<dbReference type="eggNOG" id="ENOG502T295">
    <property type="taxonomic scope" value="Eukaryota"/>
</dbReference>